<evidence type="ECO:0000313" key="3">
    <source>
        <dbReference type="Proteomes" id="UP000568380"/>
    </source>
</evidence>
<gene>
    <name evidence="2" type="ORF">HNR40_003321</name>
</gene>
<dbReference type="SMART" id="SM00418">
    <property type="entry name" value="HTH_ARSR"/>
    <property type="match status" value="1"/>
</dbReference>
<dbReference type="InterPro" id="IPR036388">
    <property type="entry name" value="WH-like_DNA-bd_sf"/>
</dbReference>
<evidence type="ECO:0000259" key="1">
    <source>
        <dbReference type="SMART" id="SM00418"/>
    </source>
</evidence>
<dbReference type="SUPFAM" id="SSF46785">
    <property type="entry name" value="Winged helix' DNA-binding domain"/>
    <property type="match status" value="1"/>
</dbReference>
<proteinExistence type="predicted"/>
<dbReference type="InterPro" id="IPR001845">
    <property type="entry name" value="HTH_ArsR_DNA-bd_dom"/>
</dbReference>
<organism evidence="2 3">
    <name type="scientific">Nonomuraea endophytica</name>
    <dbReference type="NCBI Taxonomy" id="714136"/>
    <lineage>
        <taxon>Bacteria</taxon>
        <taxon>Bacillati</taxon>
        <taxon>Actinomycetota</taxon>
        <taxon>Actinomycetes</taxon>
        <taxon>Streptosporangiales</taxon>
        <taxon>Streptosporangiaceae</taxon>
        <taxon>Nonomuraea</taxon>
    </lineage>
</organism>
<dbReference type="CDD" id="cd00090">
    <property type="entry name" value="HTH_ARSR"/>
    <property type="match status" value="1"/>
</dbReference>
<reference evidence="2 3" key="1">
    <citation type="submission" date="2020-08" db="EMBL/GenBank/DDBJ databases">
        <title>Genomic Encyclopedia of Type Strains, Phase IV (KMG-IV): sequencing the most valuable type-strain genomes for metagenomic binning, comparative biology and taxonomic classification.</title>
        <authorList>
            <person name="Goeker M."/>
        </authorList>
    </citation>
    <scope>NUCLEOTIDE SEQUENCE [LARGE SCALE GENOMIC DNA]</scope>
    <source>
        <strain evidence="2 3">DSM 45385</strain>
    </source>
</reference>
<dbReference type="EMBL" id="JACHIN010000004">
    <property type="protein sequence ID" value="MBB5077846.1"/>
    <property type="molecule type" value="Genomic_DNA"/>
</dbReference>
<dbReference type="GO" id="GO:0003677">
    <property type="term" value="F:DNA binding"/>
    <property type="evidence" value="ECO:0007669"/>
    <property type="project" value="UniProtKB-KW"/>
</dbReference>
<dbReference type="Pfam" id="PF12840">
    <property type="entry name" value="HTH_20"/>
    <property type="match status" value="1"/>
</dbReference>
<comment type="caution">
    <text evidence="2">The sequence shown here is derived from an EMBL/GenBank/DDBJ whole genome shotgun (WGS) entry which is preliminary data.</text>
</comment>
<dbReference type="GO" id="GO:0003700">
    <property type="term" value="F:DNA-binding transcription factor activity"/>
    <property type="evidence" value="ECO:0007669"/>
    <property type="project" value="InterPro"/>
</dbReference>
<dbReference type="InterPro" id="IPR036390">
    <property type="entry name" value="WH_DNA-bd_sf"/>
</dbReference>
<protein>
    <submittedName>
        <fullName evidence="2">DNA-binding transcriptional ArsR family regulator</fullName>
    </submittedName>
</protein>
<dbReference type="RefSeq" id="WP_184962082.1">
    <property type="nucleotide sequence ID" value="NZ_JACHIN010000004.1"/>
</dbReference>
<dbReference type="AlphaFoldDB" id="A0A7W8EFY7"/>
<dbReference type="Gene3D" id="1.10.10.10">
    <property type="entry name" value="Winged helix-like DNA-binding domain superfamily/Winged helix DNA-binding domain"/>
    <property type="match status" value="1"/>
</dbReference>
<dbReference type="InterPro" id="IPR011991">
    <property type="entry name" value="ArsR-like_HTH"/>
</dbReference>
<keyword evidence="2" id="KW-0238">DNA-binding</keyword>
<accession>A0A7W8EFY7</accession>
<name>A0A7W8EFY7_9ACTN</name>
<evidence type="ECO:0000313" key="2">
    <source>
        <dbReference type="EMBL" id="MBB5077846.1"/>
    </source>
</evidence>
<dbReference type="Gene3D" id="6.10.140.2180">
    <property type="match status" value="1"/>
</dbReference>
<keyword evidence="3" id="KW-1185">Reference proteome</keyword>
<dbReference type="Proteomes" id="UP000568380">
    <property type="component" value="Unassembled WGS sequence"/>
</dbReference>
<feature type="domain" description="HTH arsR-type" evidence="1">
    <location>
        <begin position="2"/>
        <end position="86"/>
    </location>
</feature>
<sequence length="175" mass="19359">MDALELFAHPVRLRVIHALAGQRTLTTAQLCEVIQDVSKATVYRHVGVLADAGILEVDGEERVRGAVERRYRLRRDRAAIEPEAMAALSPEEHRRVFAAAVATLLAEFGAYVERENADPVADAVGYRQHAVWLDPAELEQLITGLRAALVPHLGNAPAPGRRRYLISPIQFPLED</sequence>